<dbReference type="VEuPathDB" id="FungiDB:PV09_06672"/>
<name>A0A0D2ARJ6_9PEZI</name>
<dbReference type="GO" id="GO:0005666">
    <property type="term" value="C:RNA polymerase III complex"/>
    <property type="evidence" value="ECO:0007669"/>
    <property type="project" value="TreeGrafter"/>
</dbReference>
<evidence type="ECO:0000256" key="1">
    <source>
        <dbReference type="SAM" id="MobiDB-lite"/>
    </source>
</evidence>
<organism evidence="2 3">
    <name type="scientific">Verruconis gallopava</name>
    <dbReference type="NCBI Taxonomy" id="253628"/>
    <lineage>
        <taxon>Eukaryota</taxon>
        <taxon>Fungi</taxon>
        <taxon>Dikarya</taxon>
        <taxon>Ascomycota</taxon>
        <taxon>Pezizomycotina</taxon>
        <taxon>Dothideomycetes</taxon>
        <taxon>Pleosporomycetidae</taxon>
        <taxon>Venturiales</taxon>
        <taxon>Sympoventuriaceae</taxon>
        <taxon>Verruconis</taxon>
    </lineage>
</organism>
<dbReference type="GeneID" id="27314645"/>
<keyword evidence="3" id="KW-1185">Reference proteome</keyword>
<dbReference type="InterPro" id="IPR006886">
    <property type="entry name" value="RNA_pol_III_Rpc5"/>
</dbReference>
<dbReference type="Proteomes" id="UP000053259">
    <property type="component" value="Unassembled WGS sequence"/>
</dbReference>
<accession>A0A0D2ARJ6</accession>
<dbReference type="HOGENOM" id="CLU_045565_1_0_1"/>
<dbReference type="PANTHER" id="PTHR12069">
    <property type="entry name" value="DNA-DIRECTED RNA POLYMERASES III 80 KDA POLYPEPTIDE RNA POLYMERASE III SUBUNIT 5"/>
    <property type="match status" value="1"/>
</dbReference>
<protein>
    <recommendedName>
        <fullName evidence="4">DNA-directed RNA polymerase III subunit Rpc5</fullName>
    </recommendedName>
</protein>
<reference evidence="2 3" key="1">
    <citation type="submission" date="2015-01" db="EMBL/GenBank/DDBJ databases">
        <title>The Genome Sequence of Ochroconis gallopava CBS43764.</title>
        <authorList>
            <consortium name="The Broad Institute Genomics Platform"/>
            <person name="Cuomo C."/>
            <person name="de Hoog S."/>
            <person name="Gorbushina A."/>
            <person name="Stielow B."/>
            <person name="Teixiera M."/>
            <person name="Abouelleil A."/>
            <person name="Chapman S.B."/>
            <person name="Priest M."/>
            <person name="Young S.K."/>
            <person name="Wortman J."/>
            <person name="Nusbaum C."/>
            <person name="Birren B."/>
        </authorList>
    </citation>
    <scope>NUCLEOTIDE SEQUENCE [LARGE SCALE GENOMIC DNA]</scope>
    <source>
        <strain evidence="2 3">CBS 43764</strain>
    </source>
</reference>
<dbReference type="EMBL" id="KN847552">
    <property type="protein sequence ID" value="KIW01819.1"/>
    <property type="molecule type" value="Genomic_DNA"/>
</dbReference>
<feature type="compositionally biased region" description="Basic and acidic residues" evidence="1">
    <location>
        <begin position="322"/>
        <end position="333"/>
    </location>
</feature>
<feature type="region of interest" description="Disordered" evidence="1">
    <location>
        <begin position="312"/>
        <end position="333"/>
    </location>
</feature>
<gene>
    <name evidence="2" type="ORF">PV09_06672</name>
</gene>
<dbReference type="GO" id="GO:0042797">
    <property type="term" value="P:tRNA transcription by RNA polymerase III"/>
    <property type="evidence" value="ECO:0007669"/>
    <property type="project" value="TreeGrafter"/>
</dbReference>
<dbReference type="PANTHER" id="PTHR12069:SF0">
    <property type="entry name" value="DNA-DIRECTED RNA POLYMERASE III SUBUNIT RPC5"/>
    <property type="match status" value="1"/>
</dbReference>
<dbReference type="RefSeq" id="XP_016211688.1">
    <property type="nucleotide sequence ID" value="XM_016360349.1"/>
</dbReference>
<evidence type="ECO:0000313" key="2">
    <source>
        <dbReference type="EMBL" id="KIW01819.1"/>
    </source>
</evidence>
<evidence type="ECO:0008006" key="4">
    <source>
        <dbReference type="Google" id="ProtNLM"/>
    </source>
</evidence>
<proteinExistence type="predicted"/>
<sequence>MSSMEVDSDDDPVVAEYNVYITPELKEQLYLLQYPTRKRQDPFNAEHGTLPTEMRVKPKTGFLEVDIGITPARRFDKLKGLQWGQALKHAKDAKAKGFGLSSGFGRGNELESGMKVLVSGSGSGKGKSGYEDPLNDFEAQVERGGVLMKQTFGGTIKKPDEGRPYYMAGTFRGNELHLTEITGIVQMRPQFHHIDAQAQLAKTTLSRNASKSLAKPQQPVSATALAAQRIKAESDTQVSTTYEATEKFLDAASDENWVKLGYRDEEDVASFELFDETMILKDVNGANELKAEWNATQYLDAINRPIIEEKKATAKKAKSVKKPADRPHGPVRK</sequence>
<dbReference type="InParanoid" id="A0A0D2ARJ6"/>
<dbReference type="AlphaFoldDB" id="A0A0D2ARJ6"/>
<evidence type="ECO:0000313" key="3">
    <source>
        <dbReference type="Proteomes" id="UP000053259"/>
    </source>
</evidence>
<dbReference type="OrthoDB" id="340681at2759"/>
<dbReference type="STRING" id="253628.A0A0D2ARJ6"/>
<dbReference type="Pfam" id="PF04801">
    <property type="entry name" value="RPC5"/>
    <property type="match status" value="2"/>
</dbReference>